<organism evidence="2 3">
    <name type="scientific">Steinernema carpocapsae</name>
    <name type="common">Entomopathogenic nematode</name>
    <dbReference type="NCBI Taxonomy" id="34508"/>
    <lineage>
        <taxon>Eukaryota</taxon>
        <taxon>Metazoa</taxon>
        <taxon>Ecdysozoa</taxon>
        <taxon>Nematoda</taxon>
        <taxon>Chromadorea</taxon>
        <taxon>Rhabditida</taxon>
        <taxon>Tylenchina</taxon>
        <taxon>Panagrolaimomorpha</taxon>
        <taxon>Strongyloidoidea</taxon>
        <taxon>Steinernematidae</taxon>
        <taxon>Steinernema</taxon>
    </lineage>
</organism>
<proteinExistence type="predicted"/>
<feature type="compositionally biased region" description="Basic and acidic residues" evidence="1">
    <location>
        <begin position="71"/>
        <end position="80"/>
    </location>
</feature>
<evidence type="ECO:0000313" key="3">
    <source>
        <dbReference type="Proteomes" id="UP000298663"/>
    </source>
</evidence>
<reference evidence="2 3" key="2">
    <citation type="journal article" date="2019" name="G3 (Bethesda)">
        <title>Hybrid Assembly of the Genome of the Entomopathogenic Nematode Steinernema carpocapsae Identifies the X-Chromosome.</title>
        <authorList>
            <person name="Serra L."/>
            <person name="Macchietto M."/>
            <person name="Macias-Munoz A."/>
            <person name="McGill C.J."/>
            <person name="Rodriguez I.M."/>
            <person name="Rodriguez B."/>
            <person name="Murad R."/>
            <person name="Mortazavi A."/>
        </authorList>
    </citation>
    <scope>NUCLEOTIDE SEQUENCE [LARGE SCALE GENOMIC DNA]</scope>
    <source>
        <strain evidence="2 3">ALL</strain>
    </source>
</reference>
<evidence type="ECO:0000313" key="2">
    <source>
        <dbReference type="EMBL" id="TKR94391.1"/>
    </source>
</evidence>
<feature type="region of interest" description="Disordered" evidence="1">
    <location>
        <begin position="53"/>
        <end position="80"/>
    </location>
</feature>
<evidence type="ECO:0000256" key="1">
    <source>
        <dbReference type="SAM" id="MobiDB-lite"/>
    </source>
</evidence>
<comment type="caution">
    <text evidence="2">The sequence shown here is derived from an EMBL/GenBank/DDBJ whole genome shotgun (WGS) entry which is preliminary data.</text>
</comment>
<accession>A0A4U5PE13</accession>
<name>A0A4U5PE13_STECR</name>
<keyword evidence="3" id="KW-1185">Reference proteome</keyword>
<protein>
    <submittedName>
        <fullName evidence="2">Uncharacterized protein</fullName>
    </submittedName>
</protein>
<reference evidence="2 3" key="1">
    <citation type="journal article" date="2015" name="Genome Biol.">
        <title>Comparative genomics of Steinernema reveals deeply conserved gene regulatory networks.</title>
        <authorList>
            <person name="Dillman A.R."/>
            <person name="Macchietto M."/>
            <person name="Porter C.F."/>
            <person name="Rogers A."/>
            <person name="Williams B."/>
            <person name="Antoshechkin I."/>
            <person name="Lee M.M."/>
            <person name="Goodwin Z."/>
            <person name="Lu X."/>
            <person name="Lewis E.E."/>
            <person name="Goodrich-Blair H."/>
            <person name="Stock S.P."/>
            <person name="Adams B.J."/>
            <person name="Sternberg P.W."/>
            <person name="Mortazavi A."/>
        </authorList>
    </citation>
    <scope>NUCLEOTIDE SEQUENCE [LARGE SCALE GENOMIC DNA]</scope>
    <source>
        <strain evidence="2 3">ALL</strain>
    </source>
</reference>
<sequence>MPSSLDLARYRALRHVCLFQRDFHFSPRFLPLLFSANLLFQVICEQTHPLRCSRSPEKRHSGRNQESILCEVEKDAPGHQ</sequence>
<dbReference type="Proteomes" id="UP000298663">
    <property type="component" value="Unassembled WGS sequence"/>
</dbReference>
<gene>
    <name evidence="2" type="ORF">L596_008680</name>
</gene>
<dbReference type="EMBL" id="AZBU02000002">
    <property type="protein sequence ID" value="TKR94391.1"/>
    <property type="molecule type" value="Genomic_DNA"/>
</dbReference>
<dbReference type="AlphaFoldDB" id="A0A4U5PE13"/>